<reference evidence="2 3" key="1">
    <citation type="submission" date="2018-10" db="EMBL/GenBank/DDBJ databases">
        <title>Genome sequences of five Lactobacillus pentosus strains isolated from brines of traditionally fermented spanish-style green table olives and differences between them.</title>
        <authorList>
            <person name="Jimenez Diaz R."/>
        </authorList>
    </citation>
    <scope>NUCLEOTIDE SEQUENCE [LARGE SCALE GENOMIC DNA]</scope>
    <source>
        <strain evidence="2 3">IG8</strain>
    </source>
</reference>
<dbReference type="AlphaFoldDB" id="A0AB37RDE5"/>
<dbReference type="GO" id="GO:0003700">
    <property type="term" value="F:DNA-binding transcription factor activity"/>
    <property type="evidence" value="ECO:0007669"/>
    <property type="project" value="InterPro"/>
</dbReference>
<evidence type="ECO:0000313" key="2">
    <source>
        <dbReference type="EMBL" id="RMW51243.1"/>
    </source>
</evidence>
<accession>A0AB37RDE5</accession>
<evidence type="ECO:0000313" key="3">
    <source>
        <dbReference type="Proteomes" id="UP000281061"/>
    </source>
</evidence>
<sequence length="803" mass="92560">MAIVMKNPIMCCALATLGVSQGKIDKLDTTTCHFYDLINEQHVALLWEQLVGRKSAQAVSQIEAAQVNWRQNHPDLTDSLYFLAIVGASDKLIRSLQRNGVRTVSQLDDMIRQQMKLPTDWRKNPMENAALVQAYFDWKITNQSELQRELETKPEVDLSVRLAQAANQQRTAAKLQKWFGVDEIPKTLMAFLRLDFKKKDLLVSRLSGETLQEIGDEHGLTRERVRQIIAKMVQQLPLFDDVEKYHKLVLTYDIQLDQFLNYTQGTEEIYTYLTLKYKRPKTLASLDQYLLALNKVAPDALGARLNQHGKFINHANQVVPFSAANVIDEILFNNRRVFDNDEMVVQMESFFEAHGQMQATAISARAVLAQIERQAHIIQRTNGYFRYYELDLHDILDYLDELNALFDVADGIYGIDYFFDHNQSLMAELGLQESSELANLLKGLGYERFERLNTIVRQSQVYIGAIKNDTQCKDQFYLGVFSQFDGQSLADTVDYLEANFALQRPTMWSYLGTTYKPYIHRNMINMNVKLPSDVDFYRKMKVVLNEPIYPYDQAAAIIKLVDPSIQVSPLLMDHLGYIERSALLMQKSYASLNDAIRALWLADDEISVEKVQAYPNNWFRFKAYNLELQHDLVAIDSTRYLTSKGLNRIDVTKPDIDRFLQEVMSFIEDDVFFTWKSLLDSGFESDFMAKANLSDFAYERLIFTIPSIRTIKTRGSVYVKQSHPTPKCPPLTDFFAQELGGQSRDIDDFLRELNHKFGLDVTRTRALEKLAKGQLAYSTETNHIYPDKLSMYEDTYQELGIDV</sequence>
<dbReference type="InterPro" id="IPR013324">
    <property type="entry name" value="RNA_pol_sigma_r3/r4-like"/>
</dbReference>
<dbReference type="Pfam" id="PF04545">
    <property type="entry name" value="Sigma70_r4"/>
    <property type="match status" value="1"/>
</dbReference>
<protein>
    <recommendedName>
        <fullName evidence="1">RNA polymerase sigma-70 region 4 domain-containing protein</fullName>
    </recommendedName>
</protein>
<dbReference type="Gene3D" id="1.10.10.10">
    <property type="entry name" value="Winged helix-like DNA-binding domain superfamily/Winged helix DNA-binding domain"/>
    <property type="match status" value="1"/>
</dbReference>
<comment type="caution">
    <text evidence="2">The sequence shown here is derived from an EMBL/GenBank/DDBJ whole genome shotgun (WGS) entry which is preliminary data.</text>
</comment>
<proteinExistence type="predicted"/>
<dbReference type="SUPFAM" id="SSF88659">
    <property type="entry name" value="Sigma3 and sigma4 domains of RNA polymerase sigma factors"/>
    <property type="match status" value="1"/>
</dbReference>
<dbReference type="InterPro" id="IPR036388">
    <property type="entry name" value="WH-like_DNA-bd_sf"/>
</dbReference>
<dbReference type="GO" id="GO:0006352">
    <property type="term" value="P:DNA-templated transcription initiation"/>
    <property type="evidence" value="ECO:0007669"/>
    <property type="project" value="InterPro"/>
</dbReference>
<dbReference type="InterPro" id="IPR000943">
    <property type="entry name" value="RNA_pol_sigma70"/>
</dbReference>
<name>A0AB37RDE5_LACPE</name>
<dbReference type="Proteomes" id="UP000281061">
    <property type="component" value="Unassembled WGS sequence"/>
</dbReference>
<evidence type="ECO:0000259" key="1">
    <source>
        <dbReference type="Pfam" id="PF04545"/>
    </source>
</evidence>
<gene>
    <name evidence="2" type="ORF">D6U17_16325</name>
</gene>
<dbReference type="InterPro" id="IPR007630">
    <property type="entry name" value="RNA_pol_sigma70_r4"/>
</dbReference>
<dbReference type="PRINTS" id="PR00046">
    <property type="entry name" value="SIGMA70FCT"/>
</dbReference>
<dbReference type="EMBL" id="RDCL01000096">
    <property type="protein sequence ID" value="RMW51243.1"/>
    <property type="molecule type" value="Genomic_DNA"/>
</dbReference>
<feature type="domain" description="RNA polymerase sigma-70 region 4" evidence="1">
    <location>
        <begin position="194"/>
        <end position="236"/>
    </location>
</feature>
<organism evidence="2 3">
    <name type="scientific">Lactiplantibacillus pentosus</name>
    <name type="common">Lactobacillus pentosus</name>
    <dbReference type="NCBI Taxonomy" id="1589"/>
    <lineage>
        <taxon>Bacteria</taxon>
        <taxon>Bacillati</taxon>
        <taxon>Bacillota</taxon>
        <taxon>Bacilli</taxon>
        <taxon>Lactobacillales</taxon>
        <taxon>Lactobacillaceae</taxon>
        <taxon>Lactiplantibacillus</taxon>
    </lineage>
</organism>